<reference evidence="2 3" key="1">
    <citation type="submission" date="2024-05" db="EMBL/GenBank/DDBJ databases">
        <title>Genome sequencing and assembly of Indian major carp, Cirrhinus mrigala (Hamilton, 1822).</title>
        <authorList>
            <person name="Mohindra V."/>
            <person name="Chowdhury L.M."/>
            <person name="Lal K."/>
            <person name="Jena J.K."/>
        </authorList>
    </citation>
    <scope>NUCLEOTIDE SEQUENCE [LARGE SCALE GENOMIC DNA]</scope>
    <source>
        <strain evidence="2">CM1030</strain>
        <tissue evidence="2">Blood</tissue>
    </source>
</reference>
<gene>
    <name evidence="2" type="ORF">M9458_019350</name>
</gene>
<evidence type="ECO:0000313" key="2">
    <source>
        <dbReference type="EMBL" id="KAL0183654.1"/>
    </source>
</evidence>
<accession>A0ABD0QBV5</accession>
<keyword evidence="3" id="KW-1185">Reference proteome</keyword>
<sequence length="59" mass="6886">MPLDLSPLATPVVRNKIEEHTPIESHRDSPLPHPESTTTDDKVRHRALPYRELHKHLEF</sequence>
<dbReference type="AlphaFoldDB" id="A0ABD0QBV5"/>
<evidence type="ECO:0000256" key="1">
    <source>
        <dbReference type="SAM" id="MobiDB-lite"/>
    </source>
</evidence>
<comment type="caution">
    <text evidence="2">The sequence shown here is derived from an EMBL/GenBank/DDBJ whole genome shotgun (WGS) entry which is preliminary data.</text>
</comment>
<protein>
    <submittedName>
        <fullName evidence="2">Uncharacterized protein</fullName>
    </submittedName>
</protein>
<dbReference type="EMBL" id="JAMKFB020000009">
    <property type="protein sequence ID" value="KAL0183654.1"/>
    <property type="molecule type" value="Genomic_DNA"/>
</dbReference>
<proteinExistence type="predicted"/>
<evidence type="ECO:0000313" key="3">
    <source>
        <dbReference type="Proteomes" id="UP001529510"/>
    </source>
</evidence>
<feature type="compositionally biased region" description="Basic and acidic residues" evidence="1">
    <location>
        <begin position="15"/>
        <end position="30"/>
    </location>
</feature>
<dbReference type="Proteomes" id="UP001529510">
    <property type="component" value="Unassembled WGS sequence"/>
</dbReference>
<organism evidence="2 3">
    <name type="scientific">Cirrhinus mrigala</name>
    <name type="common">Mrigala</name>
    <dbReference type="NCBI Taxonomy" id="683832"/>
    <lineage>
        <taxon>Eukaryota</taxon>
        <taxon>Metazoa</taxon>
        <taxon>Chordata</taxon>
        <taxon>Craniata</taxon>
        <taxon>Vertebrata</taxon>
        <taxon>Euteleostomi</taxon>
        <taxon>Actinopterygii</taxon>
        <taxon>Neopterygii</taxon>
        <taxon>Teleostei</taxon>
        <taxon>Ostariophysi</taxon>
        <taxon>Cypriniformes</taxon>
        <taxon>Cyprinidae</taxon>
        <taxon>Labeoninae</taxon>
        <taxon>Labeonini</taxon>
        <taxon>Cirrhinus</taxon>
    </lineage>
</organism>
<name>A0ABD0QBV5_CIRMR</name>
<feature type="region of interest" description="Disordered" evidence="1">
    <location>
        <begin position="1"/>
        <end position="43"/>
    </location>
</feature>